<dbReference type="GO" id="GO:0005886">
    <property type="term" value="C:plasma membrane"/>
    <property type="evidence" value="ECO:0007669"/>
    <property type="project" value="UniProtKB-SubCell"/>
</dbReference>
<dbReference type="RefSeq" id="WP_126306697.1">
    <property type="nucleotide sequence ID" value="NZ_AP018449.1"/>
</dbReference>
<comment type="subcellular location">
    <subcellularLocation>
        <location evidence="1">Cell membrane</location>
        <topology evidence="1">Multi-pass membrane protein</topology>
    </subcellularLocation>
</comment>
<accession>A0A348AGH2</accession>
<dbReference type="GO" id="GO:0007165">
    <property type="term" value="P:signal transduction"/>
    <property type="evidence" value="ECO:0007669"/>
    <property type="project" value="UniProtKB-KW"/>
</dbReference>
<dbReference type="SUPFAM" id="SSF103190">
    <property type="entry name" value="Sensory domain-like"/>
    <property type="match status" value="1"/>
</dbReference>
<evidence type="ECO:0000256" key="2">
    <source>
        <dbReference type="ARBA" id="ARBA00022475"/>
    </source>
</evidence>
<dbReference type="Gene3D" id="1.10.287.950">
    <property type="entry name" value="Methyl-accepting chemotaxis protein"/>
    <property type="match status" value="1"/>
</dbReference>
<dbReference type="SMART" id="SM00283">
    <property type="entry name" value="MA"/>
    <property type="match status" value="1"/>
</dbReference>
<dbReference type="InterPro" id="IPR003660">
    <property type="entry name" value="HAMP_dom"/>
</dbReference>
<sequence length="658" mass="69247">MKSIQMKLTVTILVIFLVALGALGGLNYWKAREIISEKVTADMQQQAVGSAIAIGDWLEAHKMELKMLASNPILSNGSLDSVVPILVAAKNNNKEYDSLVFADQNGDSVNETGFKVNVADRPYFKPAMSGQIFISDPVASKATGHLTIVIAIPVKAGDKVVGVLLGPIDMDELSKRVLDIKIGQTGYVYVCQKDGLAIIHPDPNVAMKSNFLTDPNADPGRKAMAARMVTGEKGTAIMTAMGIDRYYAYAPVPGVSWSLGVTVPKAEVTDAVSALTWVSLITAAAVLLLAAIVIAWYARRMVIPIRTMVAYSEGIANGDLRDRGRMIIYSQDEIGQLADSLVRMRGNLHGLIKQVSAATDQVAASSEELTASAEQSAQAANQIAQVIGEVATGAENQLKAVDNTSAVVGQMSAGIQQIAANANTVANTSAKSAEAAKEGSNVVQKAITQMGHIEETVTQSAQVVTKLSERSQEIGQIVNTISGIAGQTNLLALNAAIEAARAGEQGRGFAVVAEEVRKLAEQSQDAAKKIAELIAEIQGDTDSAVVAMNGGTREVRIGAEVVNDAGKAFQAIYGSINEVSAQMREISAVIQQMASGSQQIVTSVREVDAISKSTAGQSQTVSAASEEQSATMEEIASSSQALARMAGELTQAVSKFRV</sequence>
<evidence type="ECO:0000256" key="1">
    <source>
        <dbReference type="ARBA" id="ARBA00004651"/>
    </source>
</evidence>
<dbReference type="PRINTS" id="PR00260">
    <property type="entry name" value="CHEMTRNSDUCR"/>
</dbReference>
<dbReference type="CDD" id="cd12914">
    <property type="entry name" value="PDC1_DGC_like"/>
    <property type="match status" value="1"/>
</dbReference>
<dbReference type="InterPro" id="IPR033479">
    <property type="entry name" value="dCache_1"/>
</dbReference>
<evidence type="ECO:0000259" key="11">
    <source>
        <dbReference type="PROSITE" id="PS50111"/>
    </source>
</evidence>
<dbReference type="PROSITE" id="PS50111">
    <property type="entry name" value="CHEMOTAXIS_TRANSDUC_2"/>
    <property type="match status" value="1"/>
</dbReference>
<dbReference type="GO" id="GO:0004888">
    <property type="term" value="F:transmembrane signaling receptor activity"/>
    <property type="evidence" value="ECO:0007669"/>
    <property type="project" value="InterPro"/>
</dbReference>
<dbReference type="EMBL" id="AP018449">
    <property type="protein sequence ID" value="BBB90170.1"/>
    <property type="molecule type" value="Genomic_DNA"/>
</dbReference>
<dbReference type="CDD" id="cd11386">
    <property type="entry name" value="MCP_signal"/>
    <property type="match status" value="1"/>
</dbReference>
<evidence type="ECO:0000256" key="5">
    <source>
        <dbReference type="ARBA" id="ARBA00022989"/>
    </source>
</evidence>
<evidence type="ECO:0000313" key="13">
    <source>
        <dbReference type="EMBL" id="BBB90170.1"/>
    </source>
</evidence>
<dbReference type="PROSITE" id="PS50885">
    <property type="entry name" value="HAMP"/>
    <property type="match status" value="1"/>
</dbReference>
<dbReference type="FunFam" id="1.10.287.950:FF:000001">
    <property type="entry name" value="Methyl-accepting chemotaxis sensory transducer"/>
    <property type="match status" value="1"/>
</dbReference>
<dbReference type="Pfam" id="PF00672">
    <property type="entry name" value="HAMP"/>
    <property type="match status" value="1"/>
</dbReference>
<dbReference type="CDD" id="cd12912">
    <property type="entry name" value="PDC2_MCP_like"/>
    <property type="match status" value="1"/>
</dbReference>
<evidence type="ECO:0000256" key="7">
    <source>
        <dbReference type="ARBA" id="ARBA00023224"/>
    </source>
</evidence>
<keyword evidence="3" id="KW-0145">Chemotaxis</keyword>
<evidence type="ECO:0000259" key="12">
    <source>
        <dbReference type="PROSITE" id="PS50885"/>
    </source>
</evidence>
<keyword evidence="14" id="KW-1185">Reference proteome</keyword>
<feature type="domain" description="Methyl-accepting transducer" evidence="11">
    <location>
        <begin position="372"/>
        <end position="608"/>
    </location>
</feature>
<dbReference type="OrthoDB" id="136416at2"/>
<proteinExistence type="inferred from homology"/>
<dbReference type="SMART" id="SM00304">
    <property type="entry name" value="HAMP"/>
    <property type="match status" value="1"/>
</dbReference>
<dbReference type="KEGG" id="mana:MAMMFC1_00818"/>
<dbReference type="AlphaFoldDB" id="A0A348AGH2"/>
<dbReference type="Proteomes" id="UP000276437">
    <property type="component" value="Chromosome"/>
</dbReference>
<dbReference type="Pfam" id="PF02743">
    <property type="entry name" value="dCache_1"/>
    <property type="match status" value="1"/>
</dbReference>
<evidence type="ECO:0000313" key="14">
    <source>
        <dbReference type="Proteomes" id="UP000276437"/>
    </source>
</evidence>
<keyword evidence="7 9" id="KW-0807">Transducer</keyword>
<evidence type="ECO:0000256" key="9">
    <source>
        <dbReference type="PROSITE-ProRule" id="PRU00284"/>
    </source>
</evidence>
<dbReference type="CDD" id="cd06225">
    <property type="entry name" value="HAMP"/>
    <property type="match status" value="1"/>
</dbReference>
<evidence type="ECO:0000256" key="6">
    <source>
        <dbReference type="ARBA" id="ARBA00023136"/>
    </source>
</evidence>
<dbReference type="InterPro" id="IPR004089">
    <property type="entry name" value="MCPsignal_dom"/>
</dbReference>
<evidence type="ECO:0000256" key="8">
    <source>
        <dbReference type="ARBA" id="ARBA00029447"/>
    </source>
</evidence>
<keyword evidence="6 10" id="KW-0472">Membrane</keyword>
<reference evidence="13 14" key="1">
    <citation type="journal article" date="2018" name="Int. J. Syst. Evol. Microbiol.">
        <title>Methylomusa anaerophila gen. nov., sp. nov., an anaerobic methanol-utilizing bacterium isolated from a microbial fuel cell.</title>
        <authorList>
            <person name="Amano N."/>
            <person name="Yamamuro A."/>
            <person name="Miyahara M."/>
            <person name="Kouzuma A."/>
            <person name="Abe T."/>
            <person name="Watanabe K."/>
        </authorList>
    </citation>
    <scope>NUCLEOTIDE SEQUENCE [LARGE SCALE GENOMIC DNA]</scope>
    <source>
        <strain evidence="13 14">MMFC1</strain>
    </source>
</reference>
<evidence type="ECO:0000256" key="4">
    <source>
        <dbReference type="ARBA" id="ARBA00022692"/>
    </source>
</evidence>
<dbReference type="PANTHER" id="PTHR32089">
    <property type="entry name" value="METHYL-ACCEPTING CHEMOTAXIS PROTEIN MCPB"/>
    <property type="match status" value="1"/>
</dbReference>
<comment type="similarity">
    <text evidence="8">Belongs to the methyl-accepting chemotaxis (MCP) protein family.</text>
</comment>
<feature type="transmembrane region" description="Helical" evidence="10">
    <location>
        <begin position="274"/>
        <end position="298"/>
    </location>
</feature>
<gene>
    <name evidence="13" type="primary">mcpB_2</name>
    <name evidence="13" type="ORF">MAMMFC1_00818</name>
</gene>
<protein>
    <submittedName>
        <fullName evidence="13">Methyl-accepting chemotaxis protein McpB</fullName>
    </submittedName>
</protein>
<dbReference type="SUPFAM" id="SSF58104">
    <property type="entry name" value="Methyl-accepting chemotaxis protein (MCP) signaling domain"/>
    <property type="match status" value="1"/>
</dbReference>
<keyword evidence="4 10" id="KW-0812">Transmembrane</keyword>
<name>A0A348AGH2_9FIRM</name>
<dbReference type="PANTHER" id="PTHR32089:SF114">
    <property type="entry name" value="METHYL-ACCEPTING CHEMOTAXIS PROTEIN MCPB"/>
    <property type="match status" value="1"/>
</dbReference>
<evidence type="ECO:0000256" key="3">
    <source>
        <dbReference type="ARBA" id="ARBA00022500"/>
    </source>
</evidence>
<dbReference type="Gene3D" id="3.30.450.20">
    <property type="entry name" value="PAS domain"/>
    <property type="match status" value="1"/>
</dbReference>
<keyword evidence="5 10" id="KW-1133">Transmembrane helix</keyword>
<dbReference type="InterPro" id="IPR004090">
    <property type="entry name" value="Chemotax_Me-accpt_rcpt"/>
</dbReference>
<feature type="domain" description="HAMP" evidence="12">
    <location>
        <begin position="299"/>
        <end position="353"/>
    </location>
</feature>
<organism evidence="13 14">
    <name type="scientific">Methylomusa anaerophila</name>
    <dbReference type="NCBI Taxonomy" id="1930071"/>
    <lineage>
        <taxon>Bacteria</taxon>
        <taxon>Bacillati</taxon>
        <taxon>Bacillota</taxon>
        <taxon>Negativicutes</taxon>
        <taxon>Selenomonadales</taxon>
        <taxon>Sporomusaceae</taxon>
        <taxon>Methylomusa</taxon>
    </lineage>
</organism>
<evidence type="ECO:0000256" key="10">
    <source>
        <dbReference type="SAM" id="Phobius"/>
    </source>
</evidence>
<keyword evidence="2" id="KW-1003">Cell membrane</keyword>
<dbReference type="InterPro" id="IPR029151">
    <property type="entry name" value="Sensor-like_sf"/>
</dbReference>
<dbReference type="Pfam" id="PF00015">
    <property type="entry name" value="MCPsignal"/>
    <property type="match status" value="1"/>
</dbReference>
<dbReference type="GO" id="GO:0006935">
    <property type="term" value="P:chemotaxis"/>
    <property type="evidence" value="ECO:0007669"/>
    <property type="project" value="UniProtKB-KW"/>
</dbReference>